<dbReference type="AlphaFoldDB" id="A0A2K3LIS9"/>
<protein>
    <submittedName>
        <fullName evidence="1">F-box/RNI superfamily protein</fullName>
    </submittedName>
</protein>
<evidence type="ECO:0000313" key="2">
    <source>
        <dbReference type="Proteomes" id="UP000236291"/>
    </source>
</evidence>
<dbReference type="EMBL" id="ASHM01034095">
    <property type="protein sequence ID" value="PNX78426.1"/>
    <property type="molecule type" value="Genomic_DNA"/>
</dbReference>
<dbReference type="SUPFAM" id="SSF52047">
    <property type="entry name" value="RNI-like"/>
    <property type="match status" value="1"/>
</dbReference>
<dbReference type="InterPro" id="IPR032675">
    <property type="entry name" value="LRR_dom_sf"/>
</dbReference>
<reference evidence="1 2" key="2">
    <citation type="journal article" date="2017" name="Front. Plant Sci.">
        <title>Gene Classification and Mining of Molecular Markers Useful in Red Clover (Trifolium pratense) Breeding.</title>
        <authorList>
            <person name="Istvanek J."/>
            <person name="Dluhosova J."/>
            <person name="Dluhos P."/>
            <person name="Patkova L."/>
            <person name="Nedelnik J."/>
            <person name="Repkova J."/>
        </authorList>
    </citation>
    <scope>NUCLEOTIDE SEQUENCE [LARGE SCALE GENOMIC DNA]</scope>
    <source>
        <strain evidence="2">cv. Tatra</strain>
        <tissue evidence="1">Young leaves</tissue>
    </source>
</reference>
<proteinExistence type="predicted"/>
<sequence length="172" mass="19911">SSLLKLRKVDLTGHYYMDDQSLCYLFKNLKFLEEAIIIGCYHITNNGVANALRERPNLRSFSFTSYSYFDPEYAANNFILLDLSRCSLYVDDIFHVLRNCTKIKQLNLTNYSGMMWHEMNFDVPNLEVLNLSHTMVEDEDLGYSAWGNLTLDYRSLSFMLLLPSFIAGNADV</sequence>
<gene>
    <name evidence="1" type="ORF">L195_g034404</name>
</gene>
<reference evidence="1 2" key="1">
    <citation type="journal article" date="2014" name="Am. J. Bot.">
        <title>Genome assembly and annotation for red clover (Trifolium pratense; Fabaceae).</title>
        <authorList>
            <person name="Istvanek J."/>
            <person name="Jaros M."/>
            <person name="Krenek A."/>
            <person name="Repkova J."/>
        </authorList>
    </citation>
    <scope>NUCLEOTIDE SEQUENCE [LARGE SCALE GENOMIC DNA]</scope>
    <source>
        <strain evidence="2">cv. Tatra</strain>
        <tissue evidence="1">Young leaves</tissue>
    </source>
</reference>
<organism evidence="1 2">
    <name type="scientific">Trifolium pratense</name>
    <name type="common">Red clover</name>
    <dbReference type="NCBI Taxonomy" id="57577"/>
    <lineage>
        <taxon>Eukaryota</taxon>
        <taxon>Viridiplantae</taxon>
        <taxon>Streptophyta</taxon>
        <taxon>Embryophyta</taxon>
        <taxon>Tracheophyta</taxon>
        <taxon>Spermatophyta</taxon>
        <taxon>Magnoliopsida</taxon>
        <taxon>eudicotyledons</taxon>
        <taxon>Gunneridae</taxon>
        <taxon>Pentapetalae</taxon>
        <taxon>rosids</taxon>
        <taxon>fabids</taxon>
        <taxon>Fabales</taxon>
        <taxon>Fabaceae</taxon>
        <taxon>Papilionoideae</taxon>
        <taxon>50 kb inversion clade</taxon>
        <taxon>NPAAA clade</taxon>
        <taxon>Hologalegina</taxon>
        <taxon>IRL clade</taxon>
        <taxon>Trifolieae</taxon>
        <taxon>Trifolium</taxon>
    </lineage>
</organism>
<comment type="caution">
    <text evidence="1">The sequence shown here is derived from an EMBL/GenBank/DDBJ whole genome shotgun (WGS) entry which is preliminary data.</text>
</comment>
<feature type="non-terminal residue" evidence="1">
    <location>
        <position position="1"/>
    </location>
</feature>
<dbReference type="Gene3D" id="3.80.10.10">
    <property type="entry name" value="Ribonuclease Inhibitor"/>
    <property type="match status" value="2"/>
</dbReference>
<dbReference type="ExpressionAtlas" id="A0A2K3LIS9">
    <property type="expression patterns" value="baseline"/>
</dbReference>
<accession>A0A2K3LIS9</accession>
<dbReference type="Proteomes" id="UP000236291">
    <property type="component" value="Unassembled WGS sequence"/>
</dbReference>
<name>A0A2K3LIS9_TRIPR</name>
<evidence type="ECO:0000313" key="1">
    <source>
        <dbReference type="EMBL" id="PNX78426.1"/>
    </source>
</evidence>